<keyword evidence="2" id="KW-0732">Signal</keyword>
<keyword evidence="5" id="KW-1185">Reference proteome</keyword>
<dbReference type="eggNOG" id="COG0526">
    <property type="taxonomic scope" value="Bacteria"/>
</dbReference>
<name>I2GKG3_9BACT</name>
<evidence type="ECO:0000256" key="2">
    <source>
        <dbReference type="SAM" id="SignalP"/>
    </source>
</evidence>
<evidence type="ECO:0000256" key="1">
    <source>
        <dbReference type="ARBA" id="ARBA00023284"/>
    </source>
</evidence>
<comment type="caution">
    <text evidence="4">The sequence shown here is derived from an EMBL/GenBank/DDBJ whole genome shotgun (WGS) entry which is preliminary data.</text>
</comment>
<evidence type="ECO:0000313" key="4">
    <source>
        <dbReference type="EMBL" id="CCH54388.1"/>
    </source>
</evidence>
<dbReference type="AlphaFoldDB" id="I2GKG3"/>
<evidence type="ECO:0000313" key="5">
    <source>
        <dbReference type="Proteomes" id="UP000009309"/>
    </source>
</evidence>
<dbReference type="InterPro" id="IPR000866">
    <property type="entry name" value="AhpC/TSA"/>
</dbReference>
<gene>
    <name evidence="4" type="primary">trxC</name>
    <name evidence="4" type="ORF">BN8_03553</name>
</gene>
<dbReference type="InterPro" id="IPR036249">
    <property type="entry name" value="Thioredoxin-like_sf"/>
</dbReference>
<dbReference type="GO" id="GO:0016491">
    <property type="term" value="F:oxidoreductase activity"/>
    <property type="evidence" value="ECO:0007669"/>
    <property type="project" value="InterPro"/>
</dbReference>
<dbReference type="Proteomes" id="UP000009309">
    <property type="component" value="Unassembled WGS sequence"/>
</dbReference>
<dbReference type="Pfam" id="PF00578">
    <property type="entry name" value="AhpC-TSA"/>
    <property type="match status" value="1"/>
</dbReference>
<dbReference type="SUPFAM" id="SSF52833">
    <property type="entry name" value="Thioredoxin-like"/>
    <property type="match status" value="1"/>
</dbReference>
<keyword evidence="1" id="KW-0676">Redox-active center</keyword>
<dbReference type="RefSeq" id="WP_009282968.1">
    <property type="nucleotide sequence ID" value="NZ_CAIT01000006.1"/>
</dbReference>
<dbReference type="PROSITE" id="PS51352">
    <property type="entry name" value="THIOREDOXIN_2"/>
    <property type="match status" value="1"/>
</dbReference>
<dbReference type="PANTHER" id="PTHR42852:SF17">
    <property type="entry name" value="THIOREDOXIN-LIKE PROTEIN HI_1115"/>
    <property type="match status" value="1"/>
</dbReference>
<dbReference type="InterPro" id="IPR050553">
    <property type="entry name" value="Thioredoxin_ResA/DsbE_sf"/>
</dbReference>
<sequence length="164" mass="18514">MKTCLAFLAVWLVCSVCLPARGQSVAVIKLAQLGPLLNKTDDTLRVVNFWATWCAPCVKELPQFEAVRQKYADRKLSVLLVNLDEPDALETKVKPFVKKRNLRSRVVLLDEPDQNAWIEKIAPEWSGALPMTLVVNRAKNIRKFIGKAVKEGELETIINAYKPQ</sequence>
<dbReference type="Gene3D" id="3.40.30.10">
    <property type="entry name" value="Glutaredoxin"/>
    <property type="match status" value="1"/>
</dbReference>
<evidence type="ECO:0000259" key="3">
    <source>
        <dbReference type="PROSITE" id="PS51352"/>
    </source>
</evidence>
<dbReference type="PANTHER" id="PTHR42852">
    <property type="entry name" value="THIOL:DISULFIDE INTERCHANGE PROTEIN DSBE"/>
    <property type="match status" value="1"/>
</dbReference>
<protein>
    <submittedName>
        <fullName evidence="4">Redoxin domain-containing protein</fullName>
    </submittedName>
</protein>
<dbReference type="CDD" id="cd02966">
    <property type="entry name" value="TlpA_like_family"/>
    <property type="match status" value="1"/>
</dbReference>
<organism evidence="4 5">
    <name type="scientific">Fibrisoma limi BUZ 3</name>
    <dbReference type="NCBI Taxonomy" id="1185876"/>
    <lineage>
        <taxon>Bacteria</taxon>
        <taxon>Pseudomonadati</taxon>
        <taxon>Bacteroidota</taxon>
        <taxon>Cytophagia</taxon>
        <taxon>Cytophagales</taxon>
        <taxon>Spirosomataceae</taxon>
        <taxon>Fibrisoma</taxon>
    </lineage>
</organism>
<accession>I2GKG3</accession>
<dbReference type="STRING" id="1185876.BN8_03553"/>
<dbReference type="InterPro" id="IPR013766">
    <property type="entry name" value="Thioredoxin_domain"/>
</dbReference>
<dbReference type="PROSITE" id="PS00194">
    <property type="entry name" value="THIOREDOXIN_1"/>
    <property type="match status" value="1"/>
</dbReference>
<feature type="signal peptide" evidence="2">
    <location>
        <begin position="1"/>
        <end position="22"/>
    </location>
</feature>
<reference evidence="4 5" key="1">
    <citation type="journal article" date="2012" name="J. Bacteriol.">
        <title>Genome Sequence of the Filamentous Bacterium Fibrisoma limi BUZ 3T.</title>
        <authorList>
            <person name="Filippini M."/>
            <person name="Qi W."/>
            <person name="Jaenicke S."/>
            <person name="Goesmann A."/>
            <person name="Smits T.H."/>
            <person name="Bagheri H.C."/>
        </authorList>
    </citation>
    <scope>NUCLEOTIDE SEQUENCE [LARGE SCALE GENOMIC DNA]</scope>
    <source>
        <strain evidence="5">BUZ 3T</strain>
    </source>
</reference>
<proteinExistence type="predicted"/>
<dbReference type="OrthoDB" id="6399635at2"/>
<feature type="chain" id="PRO_5003659973" evidence="2">
    <location>
        <begin position="23"/>
        <end position="164"/>
    </location>
</feature>
<dbReference type="GO" id="GO:0016209">
    <property type="term" value="F:antioxidant activity"/>
    <property type="evidence" value="ECO:0007669"/>
    <property type="project" value="InterPro"/>
</dbReference>
<dbReference type="InterPro" id="IPR017937">
    <property type="entry name" value="Thioredoxin_CS"/>
</dbReference>
<feature type="domain" description="Thioredoxin" evidence="3">
    <location>
        <begin position="19"/>
        <end position="163"/>
    </location>
</feature>
<dbReference type="EMBL" id="CAIT01000006">
    <property type="protein sequence ID" value="CCH54388.1"/>
    <property type="molecule type" value="Genomic_DNA"/>
</dbReference>